<protein>
    <recommendedName>
        <fullName evidence="3">Reverse transcriptase domain-containing protein</fullName>
    </recommendedName>
</protein>
<reference evidence="1" key="1">
    <citation type="submission" date="2023-10" db="EMBL/GenBank/DDBJ databases">
        <title>Genome assembly of Pristionchus species.</title>
        <authorList>
            <person name="Yoshida K."/>
            <person name="Sommer R.J."/>
        </authorList>
    </citation>
    <scope>NUCLEOTIDE SEQUENCE</scope>
    <source>
        <strain evidence="1">RS0144</strain>
    </source>
</reference>
<feature type="non-terminal residue" evidence="1">
    <location>
        <position position="1"/>
    </location>
</feature>
<evidence type="ECO:0000313" key="2">
    <source>
        <dbReference type="Proteomes" id="UP001432027"/>
    </source>
</evidence>
<dbReference type="Proteomes" id="UP001432027">
    <property type="component" value="Unassembled WGS sequence"/>
</dbReference>
<comment type="caution">
    <text evidence="1">The sequence shown here is derived from an EMBL/GenBank/DDBJ whole genome shotgun (WGS) entry which is preliminary data.</text>
</comment>
<name>A0AAV5TX67_9BILA</name>
<dbReference type="EMBL" id="BTSX01000005">
    <property type="protein sequence ID" value="GMS98826.1"/>
    <property type="molecule type" value="Genomic_DNA"/>
</dbReference>
<accession>A0AAV5TX67</accession>
<evidence type="ECO:0008006" key="3">
    <source>
        <dbReference type="Google" id="ProtNLM"/>
    </source>
</evidence>
<evidence type="ECO:0000313" key="1">
    <source>
        <dbReference type="EMBL" id="GMS98826.1"/>
    </source>
</evidence>
<organism evidence="1 2">
    <name type="scientific">Pristionchus entomophagus</name>
    <dbReference type="NCBI Taxonomy" id="358040"/>
    <lineage>
        <taxon>Eukaryota</taxon>
        <taxon>Metazoa</taxon>
        <taxon>Ecdysozoa</taxon>
        <taxon>Nematoda</taxon>
        <taxon>Chromadorea</taxon>
        <taxon>Rhabditida</taxon>
        <taxon>Rhabditina</taxon>
        <taxon>Diplogasteromorpha</taxon>
        <taxon>Diplogasteroidea</taxon>
        <taxon>Neodiplogasteridae</taxon>
        <taxon>Pristionchus</taxon>
    </lineage>
</organism>
<dbReference type="AlphaFoldDB" id="A0AAV5TX67"/>
<proteinExistence type="predicted"/>
<keyword evidence="2" id="KW-1185">Reference proteome</keyword>
<gene>
    <name evidence="1" type="ORF">PENTCL1PPCAC_21001</name>
</gene>
<sequence>TEEGRRLTISDQFERSRKCKELESRGNTEPLSKTPIPILIFNHFRFAIQRFAANRIGIYSTFVDDSVMLHCGRWLTNQNLEITIEDGKF</sequence>